<dbReference type="PANTHER" id="PTHR28641">
    <property type="match status" value="1"/>
</dbReference>
<evidence type="ECO:0000313" key="3">
    <source>
        <dbReference type="EMBL" id="MCX2980338.1"/>
    </source>
</evidence>
<dbReference type="RefSeq" id="WP_279244315.1">
    <property type="nucleotide sequence ID" value="NZ_SHNN01000001.1"/>
</dbReference>
<dbReference type="Proteomes" id="UP001143362">
    <property type="component" value="Unassembled WGS sequence"/>
</dbReference>
<comment type="caution">
    <text evidence="3">The sequence shown here is derived from an EMBL/GenBank/DDBJ whole genome shotgun (WGS) entry which is preliminary data.</text>
</comment>
<dbReference type="InterPro" id="IPR038917">
    <property type="entry name" value="Malonyl_CoA_deC"/>
</dbReference>
<keyword evidence="4" id="KW-1185">Reference proteome</keyword>
<dbReference type="InterPro" id="IPR007956">
    <property type="entry name" value="Malonyl_CoA_deC_C"/>
</dbReference>
<dbReference type="Gene3D" id="3.40.630.150">
    <property type="entry name" value="Malonyl-CoA decarboxylase, catalytic domain"/>
    <property type="match status" value="1"/>
</dbReference>
<feature type="domain" description="Malonyl-CoA decarboxylase C-terminal" evidence="1">
    <location>
        <begin position="175"/>
        <end position="411"/>
    </location>
</feature>
<proteinExistence type="predicted"/>
<dbReference type="EMBL" id="SHNN01000001">
    <property type="protein sequence ID" value="MCX2980338.1"/>
    <property type="molecule type" value="Genomic_DNA"/>
</dbReference>
<dbReference type="InterPro" id="IPR038351">
    <property type="entry name" value="MCD_N_sf"/>
</dbReference>
<organism evidence="3 4">
    <name type="scientific">Candidatus Litorirhabdus singularis</name>
    <dbReference type="NCBI Taxonomy" id="2518993"/>
    <lineage>
        <taxon>Bacteria</taxon>
        <taxon>Pseudomonadati</taxon>
        <taxon>Pseudomonadota</taxon>
        <taxon>Gammaproteobacteria</taxon>
        <taxon>Cellvibrionales</taxon>
        <taxon>Halieaceae</taxon>
        <taxon>Candidatus Litorirhabdus</taxon>
    </lineage>
</organism>
<dbReference type="InterPro" id="IPR042303">
    <property type="entry name" value="Malonyl_CoA_deC_C_sf"/>
</dbReference>
<sequence>MTPQQQLSQHTANFGRMIGSVVDAGRGILAKRRQTQQASSGELLTLCHDLLEHRGEASGLALASEICERLETLAQADMDDFFQSLALDFDVVPEHILASAKSYSEAPDFDTLATLKRAAEAPREKLFRRLNMAPGGTSLLVRLRGQLLGKLREDPSLRAVDADLKHLFISWFNQGFLELRRIDWNSPALVLERIINYEAVHAISGWDDLRSRLHSDRSCFAFFHPALPDDPLVFVEVALTQGTPEAIAPLLDQQREPVASEAADTVVFYSISNCHPGLAGVSFGNFLIKQVVAELQQTLPGLKTFVTLSPVPGFRRWLTGADLTELVSEDLAQQVCEPITGVVTAEVRDALIKLCAHYLINAKATGAAAADPVARFHLGNGARLHRLNWGADLSTKGKQQSAGIMVNYLYDLDKIEQNHDAYFDQGEISASKTVSKLL</sequence>
<evidence type="ECO:0000259" key="1">
    <source>
        <dbReference type="Pfam" id="PF05292"/>
    </source>
</evidence>
<evidence type="ECO:0000313" key="4">
    <source>
        <dbReference type="Proteomes" id="UP001143362"/>
    </source>
</evidence>
<gene>
    <name evidence="3" type="ORF">EYC98_05570</name>
</gene>
<name>A0ABT3TDF7_9GAMM</name>
<protein>
    <submittedName>
        <fullName evidence="3">Decarboxylase</fullName>
    </submittedName>
</protein>
<dbReference type="InterPro" id="IPR035372">
    <property type="entry name" value="MCD_N"/>
</dbReference>
<dbReference type="Pfam" id="PF17408">
    <property type="entry name" value="MCD_N"/>
    <property type="match status" value="1"/>
</dbReference>
<evidence type="ECO:0000259" key="2">
    <source>
        <dbReference type="Pfam" id="PF17408"/>
    </source>
</evidence>
<dbReference type="PANTHER" id="PTHR28641:SF1">
    <property type="entry name" value="MALONYL-COA DECARBOXYLASE, MITOCHONDRIAL"/>
    <property type="match status" value="1"/>
</dbReference>
<accession>A0ABT3TDF7</accession>
<feature type="domain" description="Malonyl-CoA decarboxylase N-terminal" evidence="2">
    <location>
        <begin position="89"/>
        <end position="172"/>
    </location>
</feature>
<dbReference type="Gene3D" id="1.20.140.90">
    <property type="entry name" value="Malonyl-CoA decarboxylase, oligemerization domain"/>
    <property type="match status" value="1"/>
</dbReference>
<dbReference type="Pfam" id="PF05292">
    <property type="entry name" value="MCD"/>
    <property type="match status" value="1"/>
</dbReference>
<reference evidence="3" key="1">
    <citation type="submission" date="2019-02" db="EMBL/GenBank/DDBJ databases">
        <authorList>
            <person name="Li S.-H."/>
        </authorList>
    </citation>
    <scope>NUCLEOTIDE SEQUENCE</scope>
    <source>
        <strain evidence="3">IMCC14734</strain>
    </source>
</reference>